<dbReference type="FunFam" id="1.10.285.10:FF:000001">
    <property type="entry name" value="Glutamate dehydrogenase"/>
    <property type="match status" value="1"/>
</dbReference>
<dbReference type="FunFam" id="3.40.50.720:FF:000030">
    <property type="entry name" value="Glutamate dehydrogenase"/>
    <property type="match status" value="1"/>
</dbReference>
<evidence type="ECO:0000256" key="7">
    <source>
        <dbReference type="PIRSR" id="PIRSR000185-2"/>
    </source>
</evidence>
<comment type="caution">
    <text evidence="11">The sequence shown here is derived from an EMBL/GenBank/DDBJ whole genome shotgun (WGS) entry which is preliminary data.</text>
</comment>
<dbReference type="Gene3D" id="3.40.50.10860">
    <property type="entry name" value="Leucine Dehydrogenase, chain A, domain 1"/>
    <property type="match status" value="1"/>
</dbReference>
<dbReference type="InterPro" id="IPR006097">
    <property type="entry name" value="Glu/Leu/Phe/Val/Trp_DH_dimer"/>
</dbReference>
<dbReference type="Gene3D" id="1.10.285.10">
    <property type="entry name" value="Glutamate Dehydrogenase, chain A, domain 3"/>
    <property type="match status" value="2"/>
</dbReference>
<dbReference type="GO" id="GO:0006537">
    <property type="term" value="P:glutamate biosynthetic process"/>
    <property type="evidence" value="ECO:0007669"/>
    <property type="project" value="UniProtKB-ARBA"/>
</dbReference>
<accession>A0AAW5F918</accession>
<comment type="subunit">
    <text evidence="2">Homohexamer.</text>
</comment>
<dbReference type="AlphaFoldDB" id="A0AAW5F918"/>
<dbReference type="CDD" id="cd05313">
    <property type="entry name" value="NAD_bind_2_Glu_DH"/>
    <property type="match status" value="1"/>
</dbReference>
<sequence length="444" mass="49007">MSYVDEVYSKTVEDNPGEYEFHQAVKEILDSLKLVIDSDEKKYRDASLLERLIEPERIISFRVPWVDDSGHLQINKGYRIQYNSAIGPYKGGLRFHSSVNLNLLKFLGFEQTFKNALTGLPIGGAKGGSNFDRKGKSEREIMAFCQSFMSELFKYIGDDLDIPAGDIGAGSREIGFLFGQYKRLAGLHCGALTGKGPSFGGSPIRTQATGYGLVYMLENMLRRHGKGLDGKVVVISGAGSVAVHTIEKIQQFGAKVVTLSDSNGYIYDRDGIRLDVVKQIKEVRRGRIKEYLDEVPTAVYEENKRIWNIPCHIALPCATQNELNLQDARTLAANGCIAVVEGANMPCNREATDFLLGSNLLFMPGKAANGGGVAVSTLEMRQNSMRMSWTFDEVDEQLHKIMAEIYEKTSDAAERYGVKGNFVAGANIAAFEKIADAMMSQGFV</sequence>
<evidence type="ECO:0000256" key="5">
    <source>
        <dbReference type="PIRNR" id="PIRNR000185"/>
    </source>
</evidence>
<dbReference type="Proteomes" id="UP001203136">
    <property type="component" value="Unassembled WGS sequence"/>
</dbReference>
<dbReference type="SMART" id="SM00839">
    <property type="entry name" value="ELFV_dehydrog"/>
    <property type="match status" value="1"/>
</dbReference>
<dbReference type="PANTHER" id="PTHR43571:SF1">
    <property type="entry name" value="NADP-SPECIFIC GLUTAMATE DEHYDROGENASE 1-RELATED"/>
    <property type="match status" value="1"/>
</dbReference>
<dbReference type="InterPro" id="IPR006096">
    <property type="entry name" value="Glu/Leu/Phe/Val/Trp_DH_C"/>
</dbReference>
<evidence type="ECO:0000256" key="1">
    <source>
        <dbReference type="ARBA" id="ARBA00006382"/>
    </source>
</evidence>
<protein>
    <recommendedName>
        <fullName evidence="3 5">Glutamate dehydrogenase</fullName>
    </recommendedName>
</protein>
<feature type="binding site" evidence="7">
    <location>
        <position position="209"/>
    </location>
    <ligand>
        <name>NAD(+)</name>
        <dbReference type="ChEBI" id="CHEBI:57540"/>
    </ligand>
</feature>
<feature type="binding site" evidence="7">
    <location>
        <position position="376"/>
    </location>
    <ligand>
        <name>substrate</name>
    </ligand>
</feature>
<feature type="active site" description="Proton donor" evidence="6">
    <location>
        <position position="126"/>
    </location>
</feature>
<dbReference type="Gene3D" id="3.40.50.720">
    <property type="entry name" value="NAD(P)-binding Rossmann-like Domain"/>
    <property type="match status" value="1"/>
</dbReference>
<dbReference type="InterPro" id="IPR036291">
    <property type="entry name" value="NAD(P)-bd_dom_sf"/>
</dbReference>
<dbReference type="InterPro" id="IPR014362">
    <property type="entry name" value="Glu_DH"/>
</dbReference>
<evidence type="ECO:0000256" key="4">
    <source>
        <dbReference type="ARBA" id="ARBA00023002"/>
    </source>
</evidence>
<evidence type="ECO:0000256" key="3">
    <source>
        <dbReference type="ARBA" id="ARBA00012896"/>
    </source>
</evidence>
<evidence type="ECO:0000256" key="9">
    <source>
        <dbReference type="RuleBase" id="RU004417"/>
    </source>
</evidence>
<dbReference type="Pfam" id="PF02812">
    <property type="entry name" value="ELFV_dehydrog_N"/>
    <property type="match status" value="1"/>
</dbReference>
<keyword evidence="7" id="KW-0520">NAD</keyword>
<dbReference type="SUPFAM" id="SSF53223">
    <property type="entry name" value="Aminoacid dehydrogenase-like, N-terminal domain"/>
    <property type="match status" value="1"/>
</dbReference>
<feature type="binding site" evidence="7">
    <location>
        <position position="114"/>
    </location>
    <ligand>
        <name>substrate</name>
    </ligand>
</feature>
<reference evidence="11" key="1">
    <citation type="journal article" date="2022" name="Cell Host Microbe">
        <title>Colonization of the live biotherapeutic product VE303 and modulation of the microbiota and metabolites in healthy volunteers.</title>
        <authorList>
            <person name="Dsouza M."/>
            <person name="Menon R."/>
            <person name="Crossette E."/>
            <person name="Bhattarai S.K."/>
            <person name="Schneider J."/>
            <person name="Kim Y.G."/>
            <person name="Reddy S."/>
            <person name="Caballero S."/>
            <person name="Felix C."/>
            <person name="Cornacchione L."/>
            <person name="Hendrickson J."/>
            <person name="Watson A.R."/>
            <person name="Minot S.S."/>
            <person name="Greenfield N."/>
            <person name="Schopf L."/>
            <person name="Szabady R."/>
            <person name="Patarroyo J."/>
            <person name="Smith W."/>
            <person name="Harrison P."/>
            <person name="Kuijper E.J."/>
            <person name="Kelly C.P."/>
            <person name="Olle B."/>
            <person name="Bobilev D."/>
            <person name="Silber J.L."/>
            <person name="Bucci V."/>
            <person name="Roberts B."/>
            <person name="Faith J."/>
            <person name="Norman J.M."/>
        </authorList>
    </citation>
    <scope>NUCLEOTIDE SEQUENCE</scope>
    <source>
        <strain evidence="11">VE303-04</strain>
    </source>
</reference>
<dbReference type="InterPro" id="IPR050724">
    <property type="entry name" value="Glu_Leu_Phe_Val_DH"/>
</dbReference>
<dbReference type="Pfam" id="PF00208">
    <property type="entry name" value="ELFV_dehydrog"/>
    <property type="match status" value="1"/>
</dbReference>
<feature type="site" description="Important for catalysis" evidence="8">
    <location>
        <position position="166"/>
    </location>
</feature>
<proteinExistence type="inferred from homology"/>
<dbReference type="NCBIfam" id="NF006929">
    <property type="entry name" value="PRK09414.1"/>
    <property type="match status" value="1"/>
</dbReference>
<dbReference type="GO" id="GO:0005829">
    <property type="term" value="C:cytosol"/>
    <property type="evidence" value="ECO:0007669"/>
    <property type="project" value="TreeGrafter"/>
</dbReference>
<keyword evidence="4 5" id="KW-0560">Oxidoreductase</keyword>
<feature type="binding site" evidence="7">
    <location>
        <position position="90"/>
    </location>
    <ligand>
        <name>substrate</name>
    </ligand>
</feature>
<dbReference type="SUPFAM" id="SSF51735">
    <property type="entry name" value="NAD(P)-binding Rossmann-fold domains"/>
    <property type="match status" value="1"/>
</dbReference>
<gene>
    <name evidence="11" type="primary">gdhA</name>
    <name evidence="11" type="ORF">K5I21_21020</name>
</gene>
<evidence type="ECO:0000313" key="12">
    <source>
        <dbReference type="Proteomes" id="UP001203136"/>
    </source>
</evidence>
<keyword evidence="7" id="KW-0547">Nucleotide-binding</keyword>
<evidence type="ECO:0000259" key="10">
    <source>
        <dbReference type="SMART" id="SM00839"/>
    </source>
</evidence>
<feature type="binding site" evidence="7">
    <location>
        <position position="165"/>
    </location>
    <ligand>
        <name>substrate</name>
    </ligand>
</feature>
<feature type="domain" description="Glutamate/phenylalanine/leucine/valine/L-tryptophan dehydrogenase C-terminal" evidence="10">
    <location>
        <begin position="202"/>
        <end position="442"/>
    </location>
</feature>
<dbReference type="PRINTS" id="PR00082">
    <property type="entry name" value="GLFDHDRGNASE"/>
</dbReference>
<comment type="similarity">
    <text evidence="1 5 9">Belongs to the Glu/Leu/Phe/Val dehydrogenases family.</text>
</comment>
<dbReference type="PIRSF" id="PIRSF000185">
    <property type="entry name" value="Glu_DH"/>
    <property type="match status" value="1"/>
</dbReference>
<evidence type="ECO:0000256" key="8">
    <source>
        <dbReference type="PIRSR" id="PIRSR000185-3"/>
    </source>
</evidence>
<dbReference type="FunFam" id="3.40.50.10860:FF:000002">
    <property type="entry name" value="Glutamate dehydrogenase"/>
    <property type="match status" value="1"/>
</dbReference>
<dbReference type="GO" id="GO:0004354">
    <property type="term" value="F:glutamate dehydrogenase (NADP+) activity"/>
    <property type="evidence" value="ECO:0007669"/>
    <property type="project" value="TreeGrafter"/>
</dbReference>
<dbReference type="PANTHER" id="PTHR43571">
    <property type="entry name" value="NADP-SPECIFIC GLUTAMATE DEHYDROGENASE 1-RELATED"/>
    <property type="match status" value="1"/>
</dbReference>
<dbReference type="RefSeq" id="WP_003503250.1">
    <property type="nucleotide sequence ID" value="NZ_CABHNX010000035.1"/>
</dbReference>
<organism evidence="11 12">
    <name type="scientific">Clostridium symbiosum</name>
    <name type="common">Bacteroides symbiosus</name>
    <dbReference type="NCBI Taxonomy" id="1512"/>
    <lineage>
        <taxon>Bacteria</taxon>
        <taxon>Bacillati</taxon>
        <taxon>Bacillota</taxon>
        <taxon>Clostridia</taxon>
        <taxon>Lachnospirales</taxon>
        <taxon>Lachnospiraceae</taxon>
        <taxon>Otoolea</taxon>
    </lineage>
</organism>
<dbReference type="InterPro" id="IPR006095">
    <property type="entry name" value="Glu/Leu/Phe/Val/Trp_DH"/>
</dbReference>
<feature type="binding site" evidence="7">
    <location>
        <position position="111"/>
    </location>
    <ligand>
        <name>substrate</name>
    </ligand>
</feature>
<dbReference type="InterPro" id="IPR046346">
    <property type="entry name" value="Aminoacid_DH-like_N_sf"/>
</dbReference>
<name>A0AAW5F918_CLOSY</name>
<dbReference type="EMBL" id="JAINVB010000001">
    <property type="protein sequence ID" value="MCK0088305.1"/>
    <property type="molecule type" value="Genomic_DNA"/>
</dbReference>
<evidence type="ECO:0000256" key="2">
    <source>
        <dbReference type="ARBA" id="ARBA00011643"/>
    </source>
</evidence>
<evidence type="ECO:0000313" key="11">
    <source>
        <dbReference type="EMBL" id="MCK0088305.1"/>
    </source>
</evidence>
<dbReference type="InterPro" id="IPR033922">
    <property type="entry name" value="NAD_bind_Glu_DH"/>
</dbReference>
<evidence type="ECO:0000256" key="6">
    <source>
        <dbReference type="PIRSR" id="PIRSR000185-1"/>
    </source>
</evidence>
<dbReference type="GO" id="GO:0000166">
    <property type="term" value="F:nucleotide binding"/>
    <property type="evidence" value="ECO:0007669"/>
    <property type="project" value="UniProtKB-KW"/>
</dbReference>